<feature type="domain" description="Bowman-Birk serine protease inhibitors family" evidence="1">
    <location>
        <begin position="61"/>
        <end position="75"/>
    </location>
</feature>
<protein>
    <submittedName>
        <fullName evidence="2">Bowman-Birk inhibitor 4</fullName>
    </submittedName>
</protein>
<organism evidence="2">
    <name type="scientific">Selaginella moellendorffii</name>
    <name type="common">Spikemoss</name>
    <dbReference type="NCBI Taxonomy" id="88036"/>
    <lineage>
        <taxon>Eukaryota</taxon>
        <taxon>Viridiplantae</taxon>
        <taxon>Streptophyta</taxon>
        <taxon>Embryophyta</taxon>
        <taxon>Tracheophyta</taxon>
        <taxon>Lycopodiopsida</taxon>
        <taxon>Selaginellales</taxon>
        <taxon>Selaginellaceae</taxon>
        <taxon>Selaginella</taxon>
    </lineage>
</organism>
<proteinExistence type="evidence at transcript level"/>
<dbReference type="GO" id="GO:0004867">
    <property type="term" value="F:serine-type endopeptidase inhibitor activity"/>
    <property type="evidence" value="ECO:0007669"/>
    <property type="project" value="InterPro"/>
</dbReference>
<dbReference type="EMBL" id="KY069181">
    <property type="protein sequence ID" value="ARE30274.1"/>
    <property type="molecule type" value="mRNA"/>
</dbReference>
<gene>
    <name evidence="2" type="primary">BBI4</name>
</gene>
<name>A0A1V0PLJ2_SELML</name>
<feature type="domain" description="Bowman-Birk serine protease inhibitors family" evidence="1">
    <location>
        <begin position="23"/>
        <end position="36"/>
    </location>
</feature>
<evidence type="ECO:0000313" key="2">
    <source>
        <dbReference type="EMBL" id="ARE30274.1"/>
    </source>
</evidence>
<accession>A0A1V0PLJ2</accession>
<sequence>MVCRPNSHCCPGSKRCSKAGQFCGRCTRSFPPTCFCDAPDPKRCSAASQCCSDADCLNGGSCSLCTRSIPPICRCFKPGKAKLKL</sequence>
<dbReference type="AlphaFoldDB" id="A0A1V0PLJ2"/>
<dbReference type="GO" id="GO:0005576">
    <property type="term" value="C:extracellular region"/>
    <property type="evidence" value="ECO:0007669"/>
    <property type="project" value="InterPro"/>
</dbReference>
<reference evidence="2" key="1">
    <citation type="journal article" date="2017" name="Plant Cell">
        <title>Evidence for Ancient Origins of Bowman-Birk Inhibitors from Selaginella moellendorffii.</title>
        <authorList>
            <person name="James A.M."/>
            <person name="Jayasena A.S."/>
            <person name="Zhang J."/>
            <person name="Berkowitz O."/>
            <person name="Secco D."/>
            <person name="Knott G.J."/>
            <person name="Whelan J."/>
            <person name="Bond C."/>
            <person name="Mylne J.S."/>
        </authorList>
    </citation>
    <scope>NUCLEOTIDE SEQUENCE</scope>
</reference>
<dbReference type="InterPro" id="IPR000877">
    <property type="entry name" value="Prot_inh_BBI"/>
</dbReference>
<dbReference type="Pfam" id="PF00228">
    <property type="entry name" value="Bowman-Birk_leg"/>
    <property type="match status" value="2"/>
</dbReference>
<evidence type="ECO:0000259" key="1">
    <source>
        <dbReference type="Pfam" id="PF00228"/>
    </source>
</evidence>